<protein>
    <submittedName>
        <fullName evidence="1">Uncharacterized protein</fullName>
    </submittedName>
</protein>
<dbReference type="AlphaFoldDB" id="A0A3D8SBP4"/>
<name>A0A3D8SBP4_9EURO</name>
<dbReference type="Proteomes" id="UP000256690">
    <property type="component" value="Unassembled WGS sequence"/>
</dbReference>
<proteinExistence type="predicted"/>
<dbReference type="RefSeq" id="XP_026605120.1">
    <property type="nucleotide sequence ID" value="XM_026746124.1"/>
</dbReference>
<keyword evidence="2" id="KW-1185">Reference proteome</keyword>
<evidence type="ECO:0000313" key="2">
    <source>
        <dbReference type="Proteomes" id="UP000256690"/>
    </source>
</evidence>
<dbReference type="STRING" id="1810919.A0A3D8SBP4"/>
<reference evidence="1 2" key="1">
    <citation type="journal article" date="2018" name="IMA Fungus">
        <title>IMA Genome-F 9: Draft genome sequence of Annulohypoxylon stygium, Aspergillus mulundensis, Berkeleyomyces basicola (syn. Thielaviopsis basicola), Ceratocystis smalleyi, two Cercospora beticola strains, Coleophoma cylindrospora, Fusarium fracticaudum, Phialophora cf. hyalina, and Morchella septimelata.</title>
        <authorList>
            <person name="Wingfield B.D."/>
            <person name="Bills G.F."/>
            <person name="Dong Y."/>
            <person name="Huang W."/>
            <person name="Nel W.J."/>
            <person name="Swalarsk-Parry B.S."/>
            <person name="Vaghefi N."/>
            <person name="Wilken P.M."/>
            <person name="An Z."/>
            <person name="de Beer Z.W."/>
            <person name="De Vos L."/>
            <person name="Chen L."/>
            <person name="Duong T.A."/>
            <person name="Gao Y."/>
            <person name="Hammerbacher A."/>
            <person name="Kikkert J.R."/>
            <person name="Li Y."/>
            <person name="Li H."/>
            <person name="Li K."/>
            <person name="Li Q."/>
            <person name="Liu X."/>
            <person name="Ma X."/>
            <person name="Naidoo K."/>
            <person name="Pethybridge S.J."/>
            <person name="Sun J."/>
            <person name="Steenkamp E.T."/>
            <person name="van der Nest M.A."/>
            <person name="van Wyk S."/>
            <person name="Wingfield M.J."/>
            <person name="Xiong C."/>
            <person name="Yue Q."/>
            <person name="Zhang X."/>
        </authorList>
    </citation>
    <scope>NUCLEOTIDE SEQUENCE [LARGE SCALE GENOMIC DNA]</scope>
    <source>
        <strain evidence="1 2">DSM 5745</strain>
    </source>
</reference>
<dbReference type="GeneID" id="38114478"/>
<dbReference type="EMBL" id="PVWQ01000004">
    <property type="protein sequence ID" value="RDW83782.1"/>
    <property type="molecule type" value="Genomic_DNA"/>
</dbReference>
<sequence length="236" mass="26171">MNWDTYPKLNSMYYNYRQFYFGYSPSNAGDSTTSFRACSLFFYDPTLIEPFVISPGSNTEQSFNQSREFPQQCVADLTARFDRAARENVTLRSDEDIAAFCGQQIDDLDEYHPESCRGYILSIIDTEAFTTNASQPANCTLSTGENYNLRPVTSTGFTSIWQTVAGTTPVITILFPPGSNDSDIEPETHYAVLRAATDLLPLLESGSRALDASSTYLVWLSCVVGVCFAVSEVSSM</sequence>
<accession>A0A3D8SBP4</accession>
<organism evidence="1 2">
    <name type="scientific">Aspergillus mulundensis</name>
    <dbReference type="NCBI Taxonomy" id="1810919"/>
    <lineage>
        <taxon>Eukaryota</taxon>
        <taxon>Fungi</taxon>
        <taxon>Dikarya</taxon>
        <taxon>Ascomycota</taxon>
        <taxon>Pezizomycotina</taxon>
        <taxon>Eurotiomycetes</taxon>
        <taxon>Eurotiomycetidae</taxon>
        <taxon>Eurotiales</taxon>
        <taxon>Aspergillaceae</taxon>
        <taxon>Aspergillus</taxon>
        <taxon>Aspergillus subgen. Nidulantes</taxon>
    </lineage>
</organism>
<gene>
    <name evidence="1" type="ORF">DSM5745_04108</name>
</gene>
<evidence type="ECO:0000313" key="1">
    <source>
        <dbReference type="EMBL" id="RDW83782.1"/>
    </source>
</evidence>
<comment type="caution">
    <text evidence="1">The sequence shown here is derived from an EMBL/GenBank/DDBJ whole genome shotgun (WGS) entry which is preliminary data.</text>
</comment>